<reference evidence="4" key="2">
    <citation type="submission" date="2020-02" db="EMBL/GenBank/DDBJ databases">
        <authorList>
            <person name="Gilchrist C.L.M."/>
            <person name="Chooi Y.-H."/>
        </authorList>
    </citation>
    <scope>NUCLEOTIDE SEQUENCE</scope>
    <source>
        <strain evidence="4">MST-FP2251</strain>
    </source>
</reference>
<comment type="caution">
    <text evidence="4">The sequence shown here is derived from an EMBL/GenBank/DDBJ whole genome shotgun (WGS) entry which is preliminary data.</text>
</comment>
<dbReference type="Gene3D" id="3.40.50.12780">
    <property type="entry name" value="N-terminal domain of ligase-like"/>
    <property type="match status" value="1"/>
</dbReference>
<feature type="region of interest" description="Disordered" evidence="1">
    <location>
        <begin position="556"/>
        <end position="578"/>
    </location>
</feature>
<dbReference type="PROSITE" id="PS00455">
    <property type="entry name" value="AMP_BINDING"/>
    <property type="match status" value="1"/>
</dbReference>
<evidence type="ECO:0000313" key="5">
    <source>
        <dbReference type="Proteomes" id="UP001194746"/>
    </source>
</evidence>
<keyword evidence="2" id="KW-1133">Transmembrane helix</keyword>
<keyword evidence="2" id="KW-0812">Transmembrane</keyword>
<feature type="domain" description="AMP-dependent synthetase/ligase" evidence="3">
    <location>
        <begin position="58"/>
        <end position="398"/>
    </location>
</feature>
<name>A0AAD4CFC4_ASPNN</name>
<dbReference type="SUPFAM" id="SSF56801">
    <property type="entry name" value="Acetyl-CoA synthetase-like"/>
    <property type="match status" value="1"/>
</dbReference>
<keyword evidence="5" id="KW-1185">Reference proteome</keyword>
<evidence type="ECO:0000256" key="2">
    <source>
        <dbReference type="SAM" id="Phobius"/>
    </source>
</evidence>
<proteinExistence type="predicted"/>
<evidence type="ECO:0000313" key="4">
    <source>
        <dbReference type="EMBL" id="KAF9885470.1"/>
    </source>
</evidence>
<dbReference type="InterPro" id="IPR000873">
    <property type="entry name" value="AMP-dep_synth/lig_dom"/>
</dbReference>
<feature type="transmembrane region" description="Helical" evidence="2">
    <location>
        <begin position="672"/>
        <end position="690"/>
    </location>
</feature>
<feature type="transmembrane region" description="Helical" evidence="2">
    <location>
        <begin position="750"/>
        <end position="767"/>
    </location>
</feature>
<dbReference type="Proteomes" id="UP001194746">
    <property type="component" value="Unassembled WGS sequence"/>
</dbReference>
<gene>
    <name evidence="4" type="ORF">FE257_012906</name>
</gene>
<organism evidence="4 5">
    <name type="scientific">Aspergillus nanangensis</name>
    <dbReference type="NCBI Taxonomy" id="2582783"/>
    <lineage>
        <taxon>Eukaryota</taxon>
        <taxon>Fungi</taxon>
        <taxon>Dikarya</taxon>
        <taxon>Ascomycota</taxon>
        <taxon>Pezizomycotina</taxon>
        <taxon>Eurotiomycetes</taxon>
        <taxon>Eurotiomycetidae</taxon>
        <taxon>Eurotiales</taxon>
        <taxon>Aspergillaceae</taxon>
        <taxon>Aspergillus</taxon>
        <taxon>Aspergillus subgen. Circumdati</taxon>
    </lineage>
</organism>
<dbReference type="InterPro" id="IPR020845">
    <property type="entry name" value="AMP-binding_CS"/>
</dbReference>
<dbReference type="PANTHER" id="PTHR33927">
    <property type="entry name" value="TRANSMEMBRANE PROTEIN"/>
    <property type="match status" value="1"/>
</dbReference>
<dbReference type="Pfam" id="PF00501">
    <property type="entry name" value="AMP-binding"/>
    <property type="match status" value="1"/>
</dbReference>
<reference evidence="4" key="1">
    <citation type="journal article" date="2019" name="Beilstein J. Org. Chem.">
        <title>Nanangenines: drimane sesquiterpenoids as the dominant metabolite cohort of a novel Australian fungus, Aspergillus nanangensis.</title>
        <authorList>
            <person name="Lacey H.J."/>
            <person name="Gilchrist C.L.M."/>
            <person name="Crombie A."/>
            <person name="Kalaitzis J.A."/>
            <person name="Vuong D."/>
            <person name="Rutledge P.J."/>
            <person name="Turner P."/>
            <person name="Pitt J.I."/>
            <person name="Lacey E."/>
            <person name="Chooi Y.H."/>
            <person name="Piggott A.M."/>
        </authorList>
    </citation>
    <scope>NUCLEOTIDE SEQUENCE</scope>
    <source>
        <strain evidence="4">MST-FP2251</strain>
    </source>
</reference>
<dbReference type="InterPro" id="IPR045851">
    <property type="entry name" value="AMP-bd_C_sf"/>
</dbReference>
<feature type="transmembrane region" description="Helical" evidence="2">
    <location>
        <begin position="601"/>
        <end position="623"/>
    </location>
</feature>
<feature type="transmembrane region" description="Helical" evidence="2">
    <location>
        <begin position="710"/>
        <end position="729"/>
    </location>
</feature>
<dbReference type="InterPro" id="IPR042099">
    <property type="entry name" value="ANL_N_sf"/>
</dbReference>
<accession>A0AAD4CFC4</accession>
<sequence>MMPTEHKLSSRCIGLSEHLNLTRMLAFTFEPPIMPSLPVAFGPQGYVPFETVHRAFIHHALRAPDSIALIDLSREFKREVSYRTLLRYGQFIALRLQQNGVLPGSKIAIVAKRGVEMVAGVLGTLMIGAQYIPLDGGVVADQTLEHAITESRGAVALCDNAFCSRLQPFNSITKPLVLQELVVEAEHVGFEFDPDRLICEGDGSSGCYLIYTSGTTGTPKGVDVSHRNVTNVVCVAPGNLGITRGSNVGHVLSISFDMGAWEILATLCNGATLVLRGPDWHAALLQIDTLICTPSILSRYCPRDFPNIQCVATAGEPCTQRLADKWVANGVIFYNCCGPTETTIINTMHKHELGHPLTIGKPLPNNNVYILDENANSVAFGSVGTMWAGGDGVTRGYLGLPERTAERYRSDPFVDNAGAMMFNTGDLARWLPDGNLEILGRNDDQIKIKGFRVELDGVSASIASFPSVDRAAALMVEGQMVGFVSPLSCDLQALRTHLATKLPYYAIPCEWFTLEAFPLTSNGKIDKCAMIEQFRHQREAPFFPSDLAHEKGFVSPKSSQTLSDESDPPEAPRKPLPLAEKKDPKYVRGLRYRIFIVYRRLFSLIWLANLAALLCLVLIPTAGPQWINVFAFINLTMAVLVRQDAVINVLFTVCCSVPKSWPLAIRRRCAKIYHLGGAHSGAATAATAWYCGSIGYNIYTIVNEAAPSKISQAALALSLIVMLILLSIIGLAYPTFRKKRHNTFERTHRFLGWTVLVIIWVQTMLSIRDQQTTGTSMGRAALISPSFWMLIIITASIASSWCFLRKVPVDAEVLSNHAVRLHFDYSMPVNGTSTRLSERPLLEWHSFATVPAPTMQNGRPRGYSLVVSRAGDWTGRQISNPPTHLWVRGIPACGVMRIATLFNRVVLVGTGSGIGPLLGHVQVPTCPFRLVWSTPNPLATFGKDVVDSVYHADPGAVIHDTKTQGRPNLVQLTWEAVQEFEAEAVVVISNEKLTKMVVYGMETRGVAAYGAIWDS</sequence>
<dbReference type="AlphaFoldDB" id="A0AAD4CFC4"/>
<dbReference type="Gene3D" id="3.30.300.30">
    <property type="match status" value="1"/>
</dbReference>
<evidence type="ECO:0000259" key="3">
    <source>
        <dbReference type="Pfam" id="PF00501"/>
    </source>
</evidence>
<dbReference type="InterPro" id="IPR052979">
    <property type="entry name" value="Adenylate-forming_domain"/>
</dbReference>
<evidence type="ECO:0000256" key="1">
    <source>
        <dbReference type="SAM" id="MobiDB-lite"/>
    </source>
</evidence>
<keyword evidence="2" id="KW-0472">Membrane</keyword>
<dbReference type="EMBL" id="VCAU01000095">
    <property type="protein sequence ID" value="KAF9885470.1"/>
    <property type="molecule type" value="Genomic_DNA"/>
</dbReference>
<protein>
    <recommendedName>
        <fullName evidence="3">AMP-dependent synthetase/ligase domain-containing protein</fullName>
    </recommendedName>
</protein>
<dbReference type="PANTHER" id="PTHR33927:SF5">
    <property type="entry name" value="ENZYME, PUTATIVE (AFU_ORTHOLOGUE AFUA_8G01222)-RELATED"/>
    <property type="match status" value="1"/>
</dbReference>
<feature type="transmembrane region" description="Helical" evidence="2">
    <location>
        <begin position="787"/>
        <end position="804"/>
    </location>
</feature>